<evidence type="ECO:0000313" key="2">
    <source>
        <dbReference type="Proteomes" id="UP000243975"/>
    </source>
</evidence>
<comment type="caution">
    <text evidence="1">The sequence shown here is derived from an EMBL/GenBank/DDBJ whole genome shotgun (WGS) entry which is preliminary data.</text>
</comment>
<evidence type="ECO:0008006" key="3">
    <source>
        <dbReference type="Google" id="ProtNLM"/>
    </source>
</evidence>
<sequence length="664" mass="72533">MAASSSSTSSQISLKLLVDKKDQKVIFAEADKQFVDFLFHILSLPVGTVIKLLTKNSMVGSIGNLYHSIENLSDTYMQPNQSKNSVLNPKIANVGTQVPLLLLPNDDAPMAKQLYSCSRSSGYDHHSYVADDPTAVCPSCDGLLNRRLSYVAGSGSEKLTAEEGGFVKGVVTYMIMDDLEVKPMSTISSITMLNNLNLKEIGGLEEKLVPFASSSTSSQISLKLLVDKKAQKVLFAEANKQFVDFLFHILSLPVGTVIKLLTKNSMVGSLGNLYHSIENLSDTYMQPNQSKNSVLNPKIAKVGTRVPLLLLPNDDAPMAMKLYSCSSTNYHQPHSYVADDPTVVCPSCSKLLNRRLDYVAGSGAEKLTAENGGFVKGVVTYMIMDDLEVKPMSTISSITMLNDFNVKEIGGLEEKLVPFGMEEASSKTKSKAKTILKETKASSTLSLKLLIHKKYQKVLFAEASKEFVDFLFHSLSLPVATVIRLLKKKSMVGSMGNVYDSIKNLSDTYMQPNQSKECVLNPKIANYGAHVPLISLPDDDYVSMVRKFYKCYQHSYVADDPAVVCPECKAVMDTQLSYVADGGAAKLTAEGGGFVKGVVTYMVMDDLVVKPMSTISSITTLNEFKVKDIGGLEEKVVYVDMKEGLKLLEASLHSKNVLTSVFLA</sequence>
<dbReference type="Proteomes" id="UP000243975">
    <property type="component" value="Unassembled WGS sequence"/>
</dbReference>
<dbReference type="InterPro" id="IPR007750">
    <property type="entry name" value="DUF674"/>
</dbReference>
<keyword evidence="2" id="KW-1185">Reference proteome</keyword>
<gene>
    <name evidence="1" type="ORF">Ccrd_011783</name>
</gene>
<dbReference type="AlphaFoldDB" id="A0A103YIL4"/>
<dbReference type="Gramene" id="KVI09806">
    <property type="protein sequence ID" value="KVI09806"/>
    <property type="gene ID" value="Ccrd_011783"/>
</dbReference>
<dbReference type="Pfam" id="PF05056">
    <property type="entry name" value="DUF674"/>
    <property type="match status" value="3"/>
</dbReference>
<name>A0A103YIL4_CYNCS</name>
<dbReference type="PANTHER" id="PTHR33103:SF19">
    <property type="entry name" value="OS09G0544700 PROTEIN"/>
    <property type="match status" value="1"/>
</dbReference>
<organism evidence="1 2">
    <name type="scientific">Cynara cardunculus var. scolymus</name>
    <name type="common">Globe artichoke</name>
    <name type="synonym">Cynara scolymus</name>
    <dbReference type="NCBI Taxonomy" id="59895"/>
    <lineage>
        <taxon>Eukaryota</taxon>
        <taxon>Viridiplantae</taxon>
        <taxon>Streptophyta</taxon>
        <taxon>Embryophyta</taxon>
        <taxon>Tracheophyta</taxon>
        <taxon>Spermatophyta</taxon>
        <taxon>Magnoliopsida</taxon>
        <taxon>eudicotyledons</taxon>
        <taxon>Gunneridae</taxon>
        <taxon>Pentapetalae</taxon>
        <taxon>asterids</taxon>
        <taxon>campanulids</taxon>
        <taxon>Asterales</taxon>
        <taxon>Asteraceae</taxon>
        <taxon>Carduoideae</taxon>
        <taxon>Cardueae</taxon>
        <taxon>Carduinae</taxon>
        <taxon>Cynara</taxon>
    </lineage>
</organism>
<accession>A0A103YIL4</accession>
<proteinExistence type="predicted"/>
<evidence type="ECO:0000313" key="1">
    <source>
        <dbReference type="EMBL" id="KVI09806.1"/>
    </source>
</evidence>
<dbReference type="OMA" id="CIGNIYR"/>
<dbReference type="STRING" id="59895.A0A103YIL4"/>
<protein>
    <recommendedName>
        <fullName evidence="3">DUF674 domain-containing protein</fullName>
    </recommendedName>
</protein>
<dbReference type="PANTHER" id="PTHR33103">
    <property type="entry name" value="OS01G0153900 PROTEIN"/>
    <property type="match status" value="1"/>
</dbReference>
<dbReference type="EMBL" id="LEKV01001042">
    <property type="protein sequence ID" value="KVI09806.1"/>
    <property type="molecule type" value="Genomic_DNA"/>
</dbReference>
<reference evidence="1 2" key="1">
    <citation type="journal article" date="2016" name="Sci. Rep.">
        <title>The genome sequence of the outbreeding globe artichoke constructed de novo incorporating a phase-aware low-pass sequencing strategy of F1 progeny.</title>
        <authorList>
            <person name="Scaglione D."/>
            <person name="Reyes-Chin-Wo S."/>
            <person name="Acquadro A."/>
            <person name="Froenicke L."/>
            <person name="Portis E."/>
            <person name="Beitel C."/>
            <person name="Tirone M."/>
            <person name="Mauro R."/>
            <person name="Lo Monaco A."/>
            <person name="Mauromicale G."/>
            <person name="Faccioli P."/>
            <person name="Cattivelli L."/>
            <person name="Rieseberg L."/>
            <person name="Michelmore R."/>
            <person name="Lanteri S."/>
        </authorList>
    </citation>
    <scope>NUCLEOTIDE SEQUENCE [LARGE SCALE GENOMIC DNA]</scope>
    <source>
        <strain evidence="1">2C</strain>
    </source>
</reference>